<protein>
    <recommendedName>
        <fullName evidence="2">Reverse transcriptase domain-containing protein</fullName>
    </recommendedName>
</protein>
<dbReference type="GO" id="GO:0004523">
    <property type="term" value="F:RNA-DNA hybrid ribonuclease activity"/>
    <property type="evidence" value="ECO:0007669"/>
    <property type="project" value="InterPro"/>
</dbReference>
<evidence type="ECO:0000313" key="4">
    <source>
        <dbReference type="Proteomes" id="UP001457282"/>
    </source>
</evidence>
<dbReference type="PANTHER" id="PTHR33116:SF70">
    <property type="entry name" value="NON-LTR RETROELEMENT REVERSE TRANSCRIPTASE-LIKE PROTEIN"/>
    <property type="match status" value="1"/>
</dbReference>
<reference evidence="3 4" key="1">
    <citation type="journal article" date="2023" name="G3 (Bethesda)">
        <title>A chromosome-length genome assembly and annotation of blackberry (Rubus argutus, cv. 'Hillquist').</title>
        <authorList>
            <person name="Bruna T."/>
            <person name="Aryal R."/>
            <person name="Dudchenko O."/>
            <person name="Sargent D.J."/>
            <person name="Mead D."/>
            <person name="Buti M."/>
            <person name="Cavallini A."/>
            <person name="Hytonen T."/>
            <person name="Andres J."/>
            <person name="Pham M."/>
            <person name="Weisz D."/>
            <person name="Mascagni F."/>
            <person name="Usai G."/>
            <person name="Natali L."/>
            <person name="Bassil N."/>
            <person name="Fernandez G.E."/>
            <person name="Lomsadze A."/>
            <person name="Armour M."/>
            <person name="Olukolu B."/>
            <person name="Poorten T."/>
            <person name="Britton C."/>
            <person name="Davik J."/>
            <person name="Ashrafi H."/>
            <person name="Aiden E.L."/>
            <person name="Borodovsky M."/>
            <person name="Worthington M."/>
        </authorList>
    </citation>
    <scope>NUCLEOTIDE SEQUENCE [LARGE SCALE GENOMIC DNA]</scope>
    <source>
        <strain evidence="3">PI 553951</strain>
    </source>
</reference>
<dbReference type="InterPro" id="IPR036691">
    <property type="entry name" value="Endo/exonu/phosph_ase_sf"/>
</dbReference>
<dbReference type="PANTHER" id="PTHR33116">
    <property type="entry name" value="REVERSE TRANSCRIPTASE ZINC-BINDING DOMAIN-CONTAINING PROTEIN-RELATED-RELATED"/>
    <property type="match status" value="1"/>
</dbReference>
<comment type="caution">
    <text evidence="3">The sequence shown here is derived from an EMBL/GenBank/DDBJ whole genome shotgun (WGS) entry which is preliminary data.</text>
</comment>
<proteinExistence type="predicted"/>
<dbReference type="Gene3D" id="3.60.10.10">
    <property type="entry name" value="Endonuclease/exonuclease/phosphatase"/>
    <property type="match status" value="1"/>
</dbReference>
<feature type="signal peptide" evidence="1">
    <location>
        <begin position="1"/>
        <end position="19"/>
    </location>
</feature>
<evidence type="ECO:0000313" key="3">
    <source>
        <dbReference type="EMBL" id="KAK9939901.1"/>
    </source>
</evidence>
<dbReference type="CDD" id="cd01650">
    <property type="entry name" value="RT_nLTR_like"/>
    <property type="match status" value="1"/>
</dbReference>
<dbReference type="GO" id="GO:0003676">
    <property type="term" value="F:nucleic acid binding"/>
    <property type="evidence" value="ECO:0007669"/>
    <property type="project" value="InterPro"/>
</dbReference>
<organism evidence="3 4">
    <name type="scientific">Rubus argutus</name>
    <name type="common">Southern blackberry</name>
    <dbReference type="NCBI Taxonomy" id="59490"/>
    <lineage>
        <taxon>Eukaryota</taxon>
        <taxon>Viridiplantae</taxon>
        <taxon>Streptophyta</taxon>
        <taxon>Embryophyta</taxon>
        <taxon>Tracheophyta</taxon>
        <taxon>Spermatophyta</taxon>
        <taxon>Magnoliopsida</taxon>
        <taxon>eudicotyledons</taxon>
        <taxon>Gunneridae</taxon>
        <taxon>Pentapetalae</taxon>
        <taxon>rosids</taxon>
        <taxon>fabids</taxon>
        <taxon>Rosales</taxon>
        <taxon>Rosaceae</taxon>
        <taxon>Rosoideae</taxon>
        <taxon>Rosoideae incertae sedis</taxon>
        <taxon>Rubus</taxon>
    </lineage>
</organism>
<dbReference type="SUPFAM" id="SSF53098">
    <property type="entry name" value="Ribonuclease H-like"/>
    <property type="match status" value="1"/>
</dbReference>
<keyword evidence="1" id="KW-0732">Signal</keyword>
<dbReference type="InterPro" id="IPR012337">
    <property type="entry name" value="RNaseH-like_sf"/>
</dbReference>
<dbReference type="EMBL" id="JBEDUW010000003">
    <property type="protein sequence ID" value="KAK9939901.1"/>
    <property type="molecule type" value="Genomic_DNA"/>
</dbReference>
<feature type="chain" id="PRO_5043822519" description="Reverse transcriptase domain-containing protein" evidence="1">
    <location>
        <begin position="20"/>
        <end position="1306"/>
    </location>
</feature>
<dbReference type="InterPro" id="IPR005135">
    <property type="entry name" value="Endo/exonuclease/phosphatase"/>
</dbReference>
<dbReference type="InterPro" id="IPR000477">
    <property type="entry name" value="RT_dom"/>
</dbReference>
<dbReference type="SUPFAM" id="SSF56219">
    <property type="entry name" value="DNase I-like"/>
    <property type="match status" value="1"/>
</dbReference>
<dbReference type="Pfam" id="PF00078">
    <property type="entry name" value="RVT_1"/>
    <property type="match status" value="1"/>
</dbReference>
<keyword evidence="4" id="KW-1185">Reference proteome</keyword>
<dbReference type="Gene3D" id="3.30.420.10">
    <property type="entry name" value="Ribonuclease H-like superfamily/Ribonuclease H"/>
    <property type="match status" value="1"/>
</dbReference>
<dbReference type="InterPro" id="IPR036397">
    <property type="entry name" value="RNaseH_sf"/>
</dbReference>
<dbReference type="Pfam" id="PF13966">
    <property type="entry name" value="zf-RVT"/>
    <property type="match status" value="1"/>
</dbReference>
<dbReference type="InterPro" id="IPR002156">
    <property type="entry name" value="RNaseH_domain"/>
</dbReference>
<dbReference type="CDD" id="cd06222">
    <property type="entry name" value="RNase_H_like"/>
    <property type="match status" value="1"/>
</dbReference>
<dbReference type="PROSITE" id="PS50878">
    <property type="entry name" value="RT_POL"/>
    <property type="match status" value="1"/>
</dbReference>
<dbReference type="Pfam" id="PF03372">
    <property type="entry name" value="Exo_endo_phos"/>
    <property type="match status" value="1"/>
</dbReference>
<gene>
    <name evidence="3" type="ORF">M0R45_016581</name>
</gene>
<evidence type="ECO:0000256" key="1">
    <source>
        <dbReference type="SAM" id="SignalP"/>
    </source>
</evidence>
<dbReference type="Proteomes" id="UP001457282">
    <property type="component" value="Unassembled WGS sequence"/>
</dbReference>
<accession>A0AAW1XSD5</accession>
<dbReference type="Pfam" id="PF13456">
    <property type="entry name" value="RVT_3"/>
    <property type="match status" value="1"/>
</dbReference>
<feature type="domain" description="Reverse transcriptase" evidence="2">
    <location>
        <begin position="478"/>
        <end position="759"/>
    </location>
</feature>
<name>A0AAW1XSD5_RUBAR</name>
<sequence length="1306" mass="148989">MLLMIMFKTIFWNARGAGGEKFRYSIVDLIKLHPVDILAICEPKVQFVKASKTLLSLGFNEYEIFEANGFSGGIWLLWNSNKLHVDVIDNMFQAITIKVSLHGGPSWILSTLYASPTSTVRSMLWNYLDNLMLAHPVPWLFIGDFNELYSGADKNFGTMAGRIGGLKRWVDRNALIDLGFIGSCYTWTNNRIKERLDRAFCTSDWRICFPEAFIRHLPRLKSDHCPILLQLHSNNPVNRTTTPFRFQAMWFTHEDFSEFVSTTWTSSHGNFLDKSKNLSQAMIQCNFEVFGNIFQRKKRLLARIGGIQKASDRHENSFLINLEAELIREYETLRDQENLFWKQKSRDKWLQEGDKNTKYFHLSTLIRRRKNKIEGLFDINGAWHTNTADMMKIAVSFFQNLFSDPGSEWSNFLIPWLFPRINDVQLESLCKPVEMCEIKSALFSIGGLKTPGIDGFPALFYQTHWNLYATDIFTIVHHAFSSGVIPAGLNHKIISLIPKVTGPQSMVQFRPISLCNTIYKVISKMIVARIRPLMKLLISPNQVSYVRGRHISDNILVAQELLFKFKKSSGMKGFIAWKIDLSKAYDKLSWQFIESVLYEALIPQPLVKLIMSCISSTSFQICFNGQLTESFQAQRGIRQGDPLSPYIFVLCMEKLSHLIQSAVDNGDWKAVKTSQSGPRISHLFFADDLMLFAEASHNQAYILKDCLDKFCSKSGQSVSFEKSLIFCSPNTGNELATDISNICGSPLTDDLGKYLGMPLIHSRVNKHTYSSILDKAQNRLASWKSKVLSMVGRLTLIHSVTAAIPLYAMQTARLPMSICNKLDKINRDFLWGDSEGLKKPHLVNWDTVCLPKLHGGLGIKKTTDMNQAMLAKAGWRLFQKDAGLWASIYQAKYLQQNNLLNGNYSNPQVSSSTWKSIVHGCKLLNQGLIWRIGNGQTVYFWTDIWITSAPLCEFVIPDVRININDKVCNFWTDTGWNIDLLSSCLPLNIVDQILNVPPGFDGCGDDTQIWGETSNDIFYVKSAYTIVSNSPCLINSPWKFIWKLEIPPKLKTFVWVLCHGKLLTNAQRVKRKFTLDDSCPICHQHQESLVHLFRDCPAVLHIWKTFSIPTSVSNTFHTNWFTWLKAHLWCKTTVNCDFNWNSLFVFICWFIWKWRNKHVFESNFRTPQNPSVIIIAVAKEWFNAQAHYNVDHDYSMELLCWSKPPTSFFKLNIDGTRQGSSGKIGAGGVIRCSSSNWIKAFQVNLGIGDVLDAETWSLFYGLKLALKCSIDHLLIESDSAILVKLILQSDTTFTPWDPFLLAAVTS</sequence>
<dbReference type="InterPro" id="IPR044730">
    <property type="entry name" value="RNase_H-like_dom_plant"/>
</dbReference>
<evidence type="ECO:0000259" key="2">
    <source>
        <dbReference type="PROSITE" id="PS50878"/>
    </source>
</evidence>
<dbReference type="InterPro" id="IPR043502">
    <property type="entry name" value="DNA/RNA_pol_sf"/>
</dbReference>
<dbReference type="SUPFAM" id="SSF56672">
    <property type="entry name" value="DNA/RNA polymerases"/>
    <property type="match status" value="1"/>
</dbReference>
<dbReference type="InterPro" id="IPR026960">
    <property type="entry name" value="RVT-Znf"/>
</dbReference>